<evidence type="ECO:0000313" key="1">
    <source>
        <dbReference type="EMBL" id="VDY43385.1"/>
    </source>
</evidence>
<evidence type="ECO:0000313" key="2">
    <source>
        <dbReference type="Proteomes" id="UP000281393"/>
    </source>
</evidence>
<dbReference type="AlphaFoldDB" id="A0A447JJZ7"/>
<dbReference type="EMBL" id="LR133909">
    <property type="protein sequence ID" value="VDY43385.1"/>
    <property type="molecule type" value="Genomic_DNA"/>
</dbReference>
<sequence>MTLQANISRETKAAKTQEVYKHVVLFKNGRLLSHKTITTTYVPCYITFPDRPLLPMLKNSASFQISTRILSVQAWNRKNEYSSSRSYLSGALLAYTHLYNI</sequence>
<dbReference type="Proteomes" id="UP000281393">
    <property type="component" value="Chromosome"/>
</dbReference>
<protein>
    <submittedName>
        <fullName evidence="1">Putative cytoplasmic protein</fullName>
    </submittedName>
</protein>
<organism evidence="1 2">
    <name type="scientific">Salmonella enterica subsp. enterica serovar Daytona</name>
    <dbReference type="NCBI Taxonomy" id="1962639"/>
    <lineage>
        <taxon>Bacteria</taxon>
        <taxon>Pseudomonadati</taxon>
        <taxon>Pseudomonadota</taxon>
        <taxon>Gammaproteobacteria</taxon>
        <taxon>Enterobacterales</taxon>
        <taxon>Enterobacteriaceae</taxon>
        <taxon>Salmonella</taxon>
    </lineage>
</organism>
<gene>
    <name evidence="1" type="ORF">NCTC7102_03740</name>
</gene>
<accession>A0A447JJZ7</accession>
<proteinExistence type="predicted"/>
<reference evidence="1 2" key="1">
    <citation type="submission" date="2018-12" db="EMBL/GenBank/DDBJ databases">
        <authorList>
            <consortium name="Pathogen Informatics"/>
        </authorList>
    </citation>
    <scope>NUCLEOTIDE SEQUENCE [LARGE SCALE GENOMIC DNA]</scope>
    <source>
        <strain evidence="1 2">NCTC7102</strain>
    </source>
</reference>
<name>A0A447JJZ7_SALET</name>